<dbReference type="Pfam" id="PF03597">
    <property type="entry name" value="FixS"/>
    <property type="match status" value="1"/>
</dbReference>
<evidence type="ECO:0000313" key="3">
    <source>
        <dbReference type="Proteomes" id="UP000001947"/>
    </source>
</evidence>
<dbReference type="KEGG" id="sde:Sde_2415"/>
<dbReference type="Proteomes" id="UP000001947">
    <property type="component" value="Chromosome"/>
</dbReference>
<dbReference type="EMBL" id="CP000282">
    <property type="protein sequence ID" value="ABD81675.1"/>
    <property type="molecule type" value="Genomic_DNA"/>
</dbReference>
<dbReference type="AlphaFoldDB" id="Q21I04"/>
<dbReference type="HOGENOM" id="CLU_176840_4_2_6"/>
<keyword evidence="1" id="KW-0472">Membrane</keyword>
<evidence type="ECO:0000256" key="1">
    <source>
        <dbReference type="SAM" id="Phobius"/>
    </source>
</evidence>
<dbReference type="GeneID" id="98614077"/>
<name>Q21I04_SACD2</name>
<protein>
    <submittedName>
        <fullName evidence="2">Cytochrome oxidase maturation protein, cbb3-type</fullName>
    </submittedName>
</protein>
<keyword evidence="1" id="KW-0812">Transmembrane</keyword>
<dbReference type="OrthoDB" id="9802763at2"/>
<dbReference type="NCBIfam" id="TIGR00847">
    <property type="entry name" value="ccoS"/>
    <property type="match status" value="1"/>
</dbReference>
<organism evidence="2 3">
    <name type="scientific">Saccharophagus degradans (strain 2-40 / ATCC 43961 / DSM 17024)</name>
    <dbReference type="NCBI Taxonomy" id="203122"/>
    <lineage>
        <taxon>Bacteria</taxon>
        <taxon>Pseudomonadati</taxon>
        <taxon>Pseudomonadota</taxon>
        <taxon>Gammaproteobacteria</taxon>
        <taxon>Cellvibrionales</taxon>
        <taxon>Cellvibrionaceae</taxon>
        <taxon>Saccharophagus</taxon>
    </lineage>
</organism>
<accession>Q21I04</accession>
<sequence>MEAIYLLIPIALVFLVVAIGIFFWAVKNGQYDDLNTEARRILFDNDKPAVKNKADISDKTANSENKTQ</sequence>
<evidence type="ECO:0000313" key="2">
    <source>
        <dbReference type="EMBL" id="ABD81675.1"/>
    </source>
</evidence>
<dbReference type="PANTHER" id="PTHR41532">
    <property type="entry name" value="FIXS PROTEIN"/>
    <property type="match status" value="1"/>
</dbReference>
<keyword evidence="3" id="KW-1185">Reference proteome</keyword>
<dbReference type="eggNOG" id="COG3197">
    <property type="taxonomic scope" value="Bacteria"/>
</dbReference>
<dbReference type="RefSeq" id="WP_011468892.1">
    <property type="nucleotide sequence ID" value="NC_007912.1"/>
</dbReference>
<reference evidence="2 3" key="1">
    <citation type="journal article" date="2008" name="PLoS Genet.">
        <title>Complete genome sequence of the complex carbohydrate-degrading marine bacterium, Saccharophagus degradans strain 2-40 T.</title>
        <authorList>
            <person name="Weiner R.M."/>
            <person name="Taylor L.E.II."/>
            <person name="Henrissat B."/>
            <person name="Hauser L."/>
            <person name="Land M."/>
            <person name="Coutinho P.M."/>
            <person name="Rancurel C."/>
            <person name="Saunders E.H."/>
            <person name="Longmire A.G."/>
            <person name="Zhang H."/>
            <person name="Bayer E.A."/>
            <person name="Gilbert H.J."/>
            <person name="Larimer F."/>
            <person name="Zhulin I.B."/>
            <person name="Ekborg N.A."/>
            <person name="Lamed R."/>
            <person name="Richardson P.M."/>
            <person name="Borovok I."/>
            <person name="Hutcheson S."/>
        </authorList>
    </citation>
    <scope>NUCLEOTIDE SEQUENCE [LARGE SCALE GENOMIC DNA]</scope>
    <source>
        <strain evidence="3">2-40 / ATCC 43961 / DSM 17024</strain>
    </source>
</reference>
<proteinExistence type="predicted"/>
<keyword evidence="1" id="KW-1133">Transmembrane helix</keyword>
<dbReference type="STRING" id="203122.Sde_2415"/>
<gene>
    <name evidence="2" type="ordered locus">Sde_2415</name>
</gene>
<feature type="transmembrane region" description="Helical" evidence="1">
    <location>
        <begin position="6"/>
        <end position="26"/>
    </location>
</feature>
<dbReference type="PANTHER" id="PTHR41532:SF1">
    <property type="entry name" value="FIXS PROTEIN"/>
    <property type="match status" value="1"/>
</dbReference>
<dbReference type="InterPro" id="IPR004714">
    <property type="entry name" value="Cyt_oxidase_maturation_cbb3"/>
</dbReference>